<keyword evidence="1 4" id="KW-0489">Methyltransferase</keyword>
<evidence type="ECO:0000313" key="5">
    <source>
        <dbReference type="Proteomes" id="UP000198741"/>
    </source>
</evidence>
<dbReference type="Proteomes" id="UP000198741">
    <property type="component" value="Chromosome I"/>
</dbReference>
<keyword evidence="5" id="KW-1185">Reference proteome</keyword>
<dbReference type="PANTHER" id="PTHR10509">
    <property type="entry name" value="O-METHYLTRANSFERASE-RELATED"/>
    <property type="match status" value="1"/>
</dbReference>
<reference evidence="4 5" key="1">
    <citation type="submission" date="2016-10" db="EMBL/GenBank/DDBJ databases">
        <authorList>
            <person name="de Groot N.N."/>
        </authorList>
    </citation>
    <scope>NUCLEOTIDE SEQUENCE [LARGE SCALE GENOMIC DNA]</scope>
    <source>
        <strain evidence="5">P4-7,KCTC 19426,CECT 7604</strain>
    </source>
</reference>
<dbReference type="GO" id="GO:0008171">
    <property type="term" value="F:O-methyltransferase activity"/>
    <property type="evidence" value="ECO:0007669"/>
    <property type="project" value="InterPro"/>
</dbReference>
<dbReference type="InterPro" id="IPR050362">
    <property type="entry name" value="Cation-dep_OMT"/>
</dbReference>
<dbReference type="CDD" id="cd02440">
    <property type="entry name" value="AdoMet_MTases"/>
    <property type="match status" value="1"/>
</dbReference>
<name>A0A1H0SNB6_9ACTN</name>
<organism evidence="4 5">
    <name type="scientific">Nakamurella panacisegetis</name>
    <dbReference type="NCBI Taxonomy" id="1090615"/>
    <lineage>
        <taxon>Bacteria</taxon>
        <taxon>Bacillati</taxon>
        <taxon>Actinomycetota</taxon>
        <taxon>Actinomycetes</taxon>
        <taxon>Nakamurellales</taxon>
        <taxon>Nakamurellaceae</taxon>
        <taxon>Nakamurella</taxon>
    </lineage>
</organism>
<dbReference type="GO" id="GO:0008757">
    <property type="term" value="F:S-adenosylmethionine-dependent methyltransferase activity"/>
    <property type="evidence" value="ECO:0007669"/>
    <property type="project" value="TreeGrafter"/>
</dbReference>
<dbReference type="Pfam" id="PF01596">
    <property type="entry name" value="Methyltransf_3"/>
    <property type="match status" value="1"/>
</dbReference>
<dbReference type="GO" id="GO:0032259">
    <property type="term" value="P:methylation"/>
    <property type="evidence" value="ECO:0007669"/>
    <property type="project" value="UniProtKB-KW"/>
</dbReference>
<gene>
    <name evidence="4" type="ORF">SAMN04515671_4178</name>
</gene>
<accession>A0A1H0SNB6</accession>
<dbReference type="RefSeq" id="WP_172832316.1">
    <property type="nucleotide sequence ID" value="NZ_LT629710.1"/>
</dbReference>
<proteinExistence type="predicted"/>
<dbReference type="PANTHER" id="PTHR10509:SF85">
    <property type="entry name" value="O-METHYLTRANSFERASE RV1220C-RELATED"/>
    <property type="match status" value="1"/>
</dbReference>
<dbReference type="InterPro" id="IPR029063">
    <property type="entry name" value="SAM-dependent_MTases_sf"/>
</dbReference>
<protein>
    <submittedName>
        <fullName evidence="4">Predicted O-methyltransferase YrrM</fullName>
    </submittedName>
</protein>
<evidence type="ECO:0000256" key="2">
    <source>
        <dbReference type="ARBA" id="ARBA00022679"/>
    </source>
</evidence>
<keyword evidence="2 4" id="KW-0808">Transferase</keyword>
<evidence type="ECO:0000256" key="3">
    <source>
        <dbReference type="ARBA" id="ARBA00022691"/>
    </source>
</evidence>
<evidence type="ECO:0000313" key="4">
    <source>
        <dbReference type="EMBL" id="SDP42666.1"/>
    </source>
</evidence>
<dbReference type="SUPFAM" id="SSF53335">
    <property type="entry name" value="S-adenosyl-L-methionine-dependent methyltransferases"/>
    <property type="match status" value="1"/>
</dbReference>
<sequence>MAVTSSRSFAEFFVPEHDAVLTARGRAADLGCEPIGSGAGAALTFLATVVSARAVVEIGTGTGVSGLHLLAGMAPDGVLTSIDVEAEHQRVAKEVFGLFGVAPGRARLINGRGLEVMPRLTDGAYDLVLVDADRTGYPQYVAEAVRLLRKGGVLVLAGALHGDKVADPTQRDAETVAVREAGRLVRDDEDLVPMMTSLGDGLLAAVKR</sequence>
<dbReference type="PROSITE" id="PS51682">
    <property type="entry name" value="SAM_OMT_I"/>
    <property type="match status" value="1"/>
</dbReference>
<dbReference type="EMBL" id="LT629710">
    <property type="protein sequence ID" value="SDP42666.1"/>
    <property type="molecule type" value="Genomic_DNA"/>
</dbReference>
<evidence type="ECO:0000256" key="1">
    <source>
        <dbReference type="ARBA" id="ARBA00022603"/>
    </source>
</evidence>
<dbReference type="STRING" id="1090615.SAMN04515671_4178"/>
<dbReference type="AlphaFoldDB" id="A0A1H0SNB6"/>
<dbReference type="InterPro" id="IPR002935">
    <property type="entry name" value="SAM_O-MeTrfase"/>
</dbReference>
<dbReference type="Gene3D" id="3.40.50.150">
    <property type="entry name" value="Vaccinia Virus protein VP39"/>
    <property type="match status" value="1"/>
</dbReference>
<keyword evidence="3" id="KW-0949">S-adenosyl-L-methionine</keyword>